<keyword evidence="2" id="KW-1185">Reference proteome</keyword>
<protein>
    <submittedName>
        <fullName evidence="1">Uncharacterized protein</fullName>
    </submittedName>
</protein>
<proteinExistence type="predicted"/>
<dbReference type="EMBL" id="MU275845">
    <property type="protein sequence ID" value="KAI0052453.1"/>
    <property type="molecule type" value="Genomic_DNA"/>
</dbReference>
<gene>
    <name evidence="1" type="ORF">FA95DRAFT_1483415</name>
</gene>
<evidence type="ECO:0000313" key="1">
    <source>
        <dbReference type="EMBL" id="KAI0052453.1"/>
    </source>
</evidence>
<dbReference type="Proteomes" id="UP000814033">
    <property type="component" value="Unassembled WGS sequence"/>
</dbReference>
<name>A0ACB8S7H0_9AGAM</name>
<reference evidence="1" key="2">
    <citation type="journal article" date="2022" name="New Phytol.">
        <title>Evolutionary transition to the ectomycorrhizal habit in the genomes of a hyperdiverse lineage of mushroom-forming fungi.</title>
        <authorList>
            <person name="Looney B."/>
            <person name="Miyauchi S."/>
            <person name="Morin E."/>
            <person name="Drula E."/>
            <person name="Courty P.E."/>
            <person name="Kohler A."/>
            <person name="Kuo A."/>
            <person name="LaButti K."/>
            <person name="Pangilinan J."/>
            <person name="Lipzen A."/>
            <person name="Riley R."/>
            <person name="Andreopoulos W."/>
            <person name="He G."/>
            <person name="Johnson J."/>
            <person name="Nolan M."/>
            <person name="Tritt A."/>
            <person name="Barry K.W."/>
            <person name="Grigoriev I.V."/>
            <person name="Nagy L.G."/>
            <person name="Hibbett D."/>
            <person name="Henrissat B."/>
            <person name="Matheny P.B."/>
            <person name="Labbe J."/>
            <person name="Martin F.M."/>
        </authorList>
    </citation>
    <scope>NUCLEOTIDE SEQUENCE</scope>
    <source>
        <strain evidence="1">FP105234-sp</strain>
    </source>
</reference>
<evidence type="ECO:0000313" key="2">
    <source>
        <dbReference type="Proteomes" id="UP000814033"/>
    </source>
</evidence>
<reference evidence="1" key="1">
    <citation type="submission" date="2021-02" db="EMBL/GenBank/DDBJ databases">
        <authorList>
            <consortium name="DOE Joint Genome Institute"/>
            <person name="Ahrendt S."/>
            <person name="Looney B.P."/>
            <person name="Miyauchi S."/>
            <person name="Morin E."/>
            <person name="Drula E."/>
            <person name="Courty P.E."/>
            <person name="Chicoki N."/>
            <person name="Fauchery L."/>
            <person name="Kohler A."/>
            <person name="Kuo A."/>
            <person name="Labutti K."/>
            <person name="Pangilinan J."/>
            <person name="Lipzen A."/>
            <person name="Riley R."/>
            <person name="Andreopoulos W."/>
            <person name="He G."/>
            <person name="Johnson J."/>
            <person name="Barry K.W."/>
            <person name="Grigoriev I.V."/>
            <person name="Nagy L."/>
            <person name="Hibbett D."/>
            <person name="Henrissat B."/>
            <person name="Matheny P.B."/>
            <person name="Labbe J."/>
            <person name="Martin F."/>
        </authorList>
    </citation>
    <scope>NUCLEOTIDE SEQUENCE</scope>
    <source>
        <strain evidence="1">FP105234-sp</strain>
    </source>
</reference>
<organism evidence="1 2">
    <name type="scientific">Auriscalpium vulgare</name>
    <dbReference type="NCBI Taxonomy" id="40419"/>
    <lineage>
        <taxon>Eukaryota</taxon>
        <taxon>Fungi</taxon>
        <taxon>Dikarya</taxon>
        <taxon>Basidiomycota</taxon>
        <taxon>Agaricomycotina</taxon>
        <taxon>Agaricomycetes</taxon>
        <taxon>Russulales</taxon>
        <taxon>Auriscalpiaceae</taxon>
        <taxon>Auriscalpium</taxon>
    </lineage>
</organism>
<accession>A0ACB8S7H0</accession>
<feature type="non-terminal residue" evidence="1">
    <location>
        <position position="1"/>
    </location>
</feature>
<sequence length="94" mass="9634">DLVSDLYIKELKSYKAPPAAKDAHVGTVKAFSAPATPSVPALPSDLASELSAYEAAEPTKATAEVKATGHAAAGAGADAYLAFLEADEVEEVHH</sequence>
<comment type="caution">
    <text evidence="1">The sequence shown here is derived from an EMBL/GenBank/DDBJ whole genome shotgun (WGS) entry which is preliminary data.</text>
</comment>